<evidence type="ECO:0000256" key="1">
    <source>
        <dbReference type="SAM" id="MobiDB-lite"/>
    </source>
</evidence>
<feature type="compositionally biased region" description="Low complexity" evidence="1">
    <location>
        <begin position="191"/>
        <end position="200"/>
    </location>
</feature>
<feature type="signal peptide" evidence="2">
    <location>
        <begin position="1"/>
        <end position="24"/>
    </location>
</feature>
<name>A0A9Q0MCE4_BLOTA</name>
<evidence type="ECO:0000256" key="2">
    <source>
        <dbReference type="SAM" id="SignalP"/>
    </source>
</evidence>
<organism evidence="3 4">
    <name type="scientific">Blomia tropicalis</name>
    <name type="common">Mite</name>
    <dbReference type="NCBI Taxonomy" id="40697"/>
    <lineage>
        <taxon>Eukaryota</taxon>
        <taxon>Metazoa</taxon>
        <taxon>Ecdysozoa</taxon>
        <taxon>Arthropoda</taxon>
        <taxon>Chelicerata</taxon>
        <taxon>Arachnida</taxon>
        <taxon>Acari</taxon>
        <taxon>Acariformes</taxon>
        <taxon>Sarcoptiformes</taxon>
        <taxon>Astigmata</taxon>
        <taxon>Glycyphagoidea</taxon>
        <taxon>Echimyopodidae</taxon>
        <taxon>Blomia</taxon>
    </lineage>
</organism>
<protein>
    <submittedName>
        <fullName evidence="3">Uncharacterized protein</fullName>
    </submittedName>
</protein>
<evidence type="ECO:0000313" key="4">
    <source>
        <dbReference type="Proteomes" id="UP001142055"/>
    </source>
</evidence>
<feature type="region of interest" description="Disordered" evidence="1">
    <location>
        <begin position="176"/>
        <end position="223"/>
    </location>
</feature>
<dbReference type="EMBL" id="JAPWDV010000001">
    <property type="protein sequence ID" value="KAJ6223291.1"/>
    <property type="molecule type" value="Genomic_DNA"/>
</dbReference>
<evidence type="ECO:0000313" key="3">
    <source>
        <dbReference type="EMBL" id="KAJ6223291.1"/>
    </source>
</evidence>
<accession>A0A9Q0MCE4</accession>
<comment type="caution">
    <text evidence="3">The sequence shown here is derived from an EMBL/GenBank/DDBJ whole genome shotgun (WGS) entry which is preliminary data.</text>
</comment>
<dbReference type="Proteomes" id="UP001142055">
    <property type="component" value="Chromosome 1"/>
</dbReference>
<gene>
    <name evidence="3" type="ORF">RDWZM_001836</name>
</gene>
<keyword evidence="4" id="KW-1185">Reference proteome</keyword>
<keyword evidence="2" id="KW-0732">Signal</keyword>
<feature type="chain" id="PRO_5040128155" evidence="2">
    <location>
        <begin position="25"/>
        <end position="240"/>
    </location>
</feature>
<sequence length="240" mass="26669">MKYKCSIATLIVVALIQSYRIVNANSFGSYYTYHTPYHVYQAPVLATPSIPYHQTNQYVAIQPTSQTITYRSTSWPTTTSTATALFHPFTAPCPHSPFTRFSLFGPAIGPPVKTKSGNNTEHVFKPIYSPIWGYNPIYSYLGSIQHLSSKANESMAMNDNGKSSNEMEKEDNMATALPMNDEDDGSNTEPTTTTTTTESSAPKKRSSSSIETEDTELVGKIKRKMKKAPINKFGLRKIRS</sequence>
<reference evidence="3" key="1">
    <citation type="submission" date="2022-12" db="EMBL/GenBank/DDBJ databases">
        <title>Genome assemblies of Blomia tropicalis.</title>
        <authorList>
            <person name="Cui Y."/>
        </authorList>
    </citation>
    <scope>NUCLEOTIDE SEQUENCE</scope>
    <source>
        <tissue evidence="3">Adult mites</tissue>
    </source>
</reference>
<dbReference type="AlphaFoldDB" id="A0A9Q0MCE4"/>
<proteinExistence type="predicted"/>